<keyword evidence="2" id="KW-1185">Reference proteome</keyword>
<name>A0A392SY01_9FABA</name>
<accession>A0A392SY01</accession>
<organism evidence="1 2">
    <name type="scientific">Trifolium medium</name>
    <dbReference type="NCBI Taxonomy" id="97028"/>
    <lineage>
        <taxon>Eukaryota</taxon>
        <taxon>Viridiplantae</taxon>
        <taxon>Streptophyta</taxon>
        <taxon>Embryophyta</taxon>
        <taxon>Tracheophyta</taxon>
        <taxon>Spermatophyta</taxon>
        <taxon>Magnoliopsida</taxon>
        <taxon>eudicotyledons</taxon>
        <taxon>Gunneridae</taxon>
        <taxon>Pentapetalae</taxon>
        <taxon>rosids</taxon>
        <taxon>fabids</taxon>
        <taxon>Fabales</taxon>
        <taxon>Fabaceae</taxon>
        <taxon>Papilionoideae</taxon>
        <taxon>50 kb inversion clade</taxon>
        <taxon>NPAAA clade</taxon>
        <taxon>Hologalegina</taxon>
        <taxon>IRL clade</taxon>
        <taxon>Trifolieae</taxon>
        <taxon>Trifolium</taxon>
    </lineage>
</organism>
<dbReference type="InterPro" id="IPR008480">
    <property type="entry name" value="DUF761_pln"/>
</dbReference>
<proteinExistence type="predicted"/>
<dbReference type="Pfam" id="PF05553">
    <property type="entry name" value="DUF761"/>
    <property type="match status" value="1"/>
</dbReference>
<dbReference type="EMBL" id="LXQA010468051">
    <property type="protein sequence ID" value="MCI53731.1"/>
    <property type="molecule type" value="Genomic_DNA"/>
</dbReference>
<dbReference type="Proteomes" id="UP000265520">
    <property type="component" value="Unassembled WGS sequence"/>
</dbReference>
<comment type="caution">
    <text evidence="1">The sequence shown here is derived from an EMBL/GenBank/DDBJ whole genome shotgun (WGS) entry which is preliminary data.</text>
</comment>
<sequence>MAVIENEDVIVTEDYFDLGVELEGESVDEKAEKFIQKFYQKMRMQRQESM</sequence>
<dbReference type="AlphaFoldDB" id="A0A392SY01"/>
<reference evidence="1 2" key="1">
    <citation type="journal article" date="2018" name="Front. Plant Sci.">
        <title>Red Clover (Trifolium pratense) and Zigzag Clover (T. medium) - A Picture of Genomic Similarities and Differences.</title>
        <authorList>
            <person name="Dluhosova J."/>
            <person name="Istvanek J."/>
            <person name="Nedelnik J."/>
            <person name="Repkova J."/>
        </authorList>
    </citation>
    <scope>NUCLEOTIDE SEQUENCE [LARGE SCALE GENOMIC DNA]</scope>
    <source>
        <strain evidence="2">cv. 10/8</strain>
        <tissue evidence="1">Leaf</tissue>
    </source>
</reference>
<evidence type="ECO:0000313" key="2">
    <source>
        <dbReference type="Proteomes" id="UP000265520"/>
    </source>
</evidence>
<protein>
    <submittedName>
        <fullName evidence="1">Uncharacterized protein</fullName>
    </submittedName>
</protein>
<evidence type="ECO:0000313" key="1">
    <source>
        <dbReference type="EMBL" id="MCI53731.1"/>
    </source>
</evidence>